<evidence type="ECO:0000313" key="1">
    <source>
        <dbReference type="EMBL" id="PWN50533.1"/>
    </source>
</evidence>
<dbReference type="EMBL" id="KZ819922">
    <property type="protein sequence ID" value="PWN50533.1"/>
    <property type="molecule type" value="Genomic_DNA"/>
</dbReference>
<keyword evidence="2" id="KW-1185">Reference proteome</keyword>
<organism evidence="1 2">
    <name type="scientific">Violaceomyces palustris</name>
    <dbReference type="NCBI Taxonomy" id="1673888"/>
    <lineage>
        <taxon>Eukaryota</taxon>
        <taxon>Fungi</taxon>
        <taxon>Dikarya</taxon>
        <taxon>Basidiomycota</taxon>
        <taxon>Ustilaginomycotina</taxon>
        <taxon>Ustilaginomycetes</taxon>
        <taxon>Violaceomycetales</taxon>
        <taxon>Violaceomycetaceae</taxon>
        <taxon>Violaceomyces</taxon>
    </lineage>
</organism>
<accession>A0ACD0NXI4</accession>
<name>A0ACD0NXI4_9BASI</name>
<reference evidence="1 2" key="1">
    <citation type="journal article" date="2018" name="Mol. Biol. Evol.">
        <title>Broad Genomic Sampling Reveals a Smut Pathogenic Ancestry of the Fungal Clade Ustilaginomycotina.</title>
        <authorList>
            <person name="Kijpornyongpan T."/>
            <person name="Mondo S.J."/>
            <person name="Barry K."/>
            <person name="Sandor L."/>
            <person name="Lee J."/>
            <person name="Lipzen A."/>
            <person name="Pangilinan J."/>
            <person name="LaButti K."/>
            <person name="Hainaut M."/>
            <person name="Henrissat B."/>
            <person name="Grigoriev I.V."/>
            <person name="Spatafora J.W."/>
            <person name="Aime M.C."/>
        </authorList>
    </citation>
    <scope>NUCLEOTIDE SEQUENCE [LARGE SCALE GENOMIC DNA]</scope>
    <source>
        <strain evidence="1 2">SA 807</strain>
    </source>
</reference>
<gene>
    <name evidence="1" type="ORF">IE53DRAFT_91005</name>
</gene>
<proteinExistence type="predicted"/>
<evidence type="ECO:0000313" key="2">
    <source>
        <dbReference type="Proteomes" id="UP000245626"/>
    </source>
</evidence>
<dbReference type="Proteomes" id="UP000245626">
    <property type="component" value="Unassembled WGS sequence"/>
</dbReference>
<protein>
    <submittedName>
        <fullName evidence="1">Uncharacterized protein</fullName>
    </submittedName>
</protein>
<sequence length="145" mass="16364">MQGSGKLSGLIFLSCFFSLLFFFFSFLFFYFFLLSNQLLFFCPNLVLDVALFTPSSMVYEENPCGISSSRRSSARSLCIPLSSSWVVIRSPKRHKKEEEASSSPILEGISPSTTRTPSSRPSSHSHYQTIRSLLVTPSQFVPRRT</sequence>